<dbReference type="AlphaFoldDB" id="A0ABD5RXC0"/>
<keyword evidence="1 2" id="KW-0378">Hydrolase</keyword>
<dbReference type="Pfam" id="PF12706">
    <property type="entry name" value="Lactamase_B_2"/>
    <property type="match status" value="1"/>
</dbReference>
<dbReference type="Proteomes" id="UP001596328">
    <property type="component" value="Unassembled WGS sequence"/>
</dbReference>
<comment type="caution">
    <text evidence="4">The sequence shown here is derived from an EMBL/GenBank/DDBJ whole genome shotgun (WGS) entry which is preliminary data.</text>
</comment>
<dbReference type="InterPro" id="IPR022877">
    <property type="entry name" value="UPF0173"/>
</dbReference>
<dbReference type="SUPFAM" id="SSF56281">
    <property type="entry name" value="Metallo-hydrolase/oxidoreductase"/>
    <property type="match status" value="1"/>
</dbReference>
<evidence type="ECO:0000313" key="5">
    <source>
        <dbReference type="Proteomes" id="UP001596328"/>
    </source>
</evidence>
<dbReference type="EMBL" id="JBHSWU010000096">
    <property type="protein sequence ID" value="MFC6724074.1"/>
    <property type="molecule type" value="Genomic_DNA"/>
</dbReference>
<sequence length="239" mass="26115">MELTWHGHSTWHVTVGDTDLLIDPFFDNPKTSLSPDDVDDPDYLLLTHGHADHIGHAGEFDATVVSTPEVASFVEDEMGLDEAIGGMGMNIGGTVECGDAFVTMHRADHTNGANTDYEYDLGMPTGFVISDTKPTQVADEESTTFYHAGDTGLMPEMREVIGPYLEPDAAAVPMGDHFTMGPWQAAIAVDWLDVDHAFPMHYDTFPPIEQDPQDFVREVEATGSSAEVHVLDGDETFEL</sequence>
<dbReference type="InterPro" id="IPR050114">
    <property type="entry name" value="UPF0173_UPF0282_UlaG_hydrolase"/>
</dbReference>
<dbReference type="GO" id="GO:0016787">
    <property type="term" value="F:hydrolase activity"/>
    <property type="evidence" value="ECO:0007669"/>
    <property type="project" value="UniProtKB-UniRule"/>
</dbReference>
<evidence type="ECO:0000256" key="2">
    <source>
        <dbReference type="HAMAP-Rule" id="MF_00457"/>
    </source>
</evidence>
<dbReference type="InterPro" id="IPR001279">
    <property type="entry name" value="Metallo-B-lactamas"/>
</dbReference>
<gene>
    <name evidence="4" type="ORF">ACFQE1_06735</name>
</gene>
<dbReference type="SMART" id="SM00849">
    <property type="entry name" value="Lactamase_B"/>
    <property type="match status" value="1"/>
</dbReference>
<protein>
    <recommendedName>
        <fullName evidence="2">UPF0173 metal-dependent hydrolase ACFQE1_06735</fullName>
    </recommendedName>
</protein>
<evidence type="ECO:0000256" key="1">
    <source>
        <dbReference type="ARBA" id="ARBA00022801"/>
    </source>
</evidence>
<name>A0ABD5RXC0_9EURY</name>
<accession>A0ABD5RXC0</accession>
<proteinExistence type="inferred from homology"/>
<organism evidence="4 5">
    <name type="scientific">Halobium palmae</name>
    <dbReference type="NCBI Taxonomy" id="1776492"/>
    <lineage>
        <taxon>Archaea</taxon>
        <taxon>Methanobacteriati</taxon>
        <taxon>Methanobacteriota</taxon>
        <taxon>Stenosarchaea group</taxon>
        <taxon>Halobacteria</taxon>
        <taxon>Halobacteriales</taxon>
        <taxon>Haloferacaceae</taxon>
        <taxon>Halobium</taxon>
    </lineage>
</organism>
<dbReference type="PANTHER" id="PTHR43546:SF3">
    <property type="entry name" value="UPF0173 METAL-DEPENDENT HYDROLASE MJ1163"/>
    <property type="match status" value="1"/>
</dbReference>
<dbReference type="PANTHER" id="PTHR43546">
    <property type="entry name" value="UPF0173 METAL-DEPENDENT HYDROLASE MJ1163-RELATED"/>
    <property type="match status" value="1"/>
</dbReference>
<evidence type="ECO:0000313" key="4">
    <source>
        <dbReference type="EMBL" id="MFC6724074.1"/>
    </source>
</evidence>
<feature type="domain" description="Metallo-beta-lactamase" evidence="3">
    <location>
        <begin position="7"/>
        <end position="201"/>
    </location>
</feature>
<dbReference type="NCBIfam" id="NF001911">
    <property type="entry name" value="PRK00685.1"/>
    <property type="match status" value="1"/>
</dbReference>
<evidence type="ECO:0000259" key="3">
    <source>
        <dbReference type="SMART" id="SM00849"/>
    </source>
</evidence>
<keyword evidence="5" id="KW-1185">Reference proteome</keyword>
<reference evidence="4 5" key="1">
    <citation type="journal article" date="2019" name="Int. J. Syst. Evol. Microbiol.">
        <title>The Global Catalogue of Microorganisms (GCM) 10K type strain sequencing project: providing services to taxonomists for standard genome sequencing and annotation.</title>
        <authorList>
            <consortium name="The Broad Institute Genomics Platform"/>
            <consortium name="The Broad Institute Genome Sequencing Center for Infectious Disease"/>
            <person name="Wu L."/>
            <person name="Ma J."/>
        </authorList>
    </citation>
    <scope>NUCLEOTIDE SEQUENCE [LARGE SCALE GENOMIC DNA]</scope>
    <source>
        <strain evidence="4 5">NBRC 111368</strain>
    </source>
</reference>
<dbReference type="HAMAP" id="MF_00457">
    <property type="entry name" value="UPF0173"/>
    <property type="match status" value="1"/>
</dbReference>
<dbReference type="InterPro" id="IPR036866">
    <property type="entry name" value="RibonucZ/Hydroxyglut_hydro"/>
</dbReference>
<comment type="similarity">
    <text evidence="2">Belongs to the UPF0173 family.</text>
</comment>
<dbReference type="Gene3D" id="3.60.15.10">
    <property type="entry name" value="Ribonuclease Z/Hydroxyacylglutathione hydrolase-like"/>
    <property type="match status" value="1"/>
</dbReference>